<dbReference type="OrthoDB" id="4227028at2759"/>
<dbReference type="FunCoup" id="A0A1Y2EIV2">
    <property type="interactions" value="38"/>
</dbReference>
<evidence type="ECO:0000256" key="1">
    <source>
        <dbReference type="SAM" id="Coils"/>
    </source>
</evidence>
<feature type="compositionally biased region" description="Acidic residues" evidence="2">
    <location>
        <begin position="99"/>
        <end position="109"/>
    </location>
</feature>
<proteinExistence type="predicted"/>
<reference evidence="3 4" key="1">
    <citation type="submission" date="2016-07" db="EMBL/GenBank/DDBJ databases">
        <title>Pervasive Adenine N6-methylation of Active Genes in Fungi.</title>
        <authorList>
            <consortium name="DOE Joint Genome Institute"/>
            <person name="Mondo S.J."/>
            <person name="Dannebaum R.O."/>
            <person name="Kuo R.C."/>
            <person name="Labutti K."/>
            <person name="Haridas S."/>
            <person name="Kuo A."/>
            <person name="Salamov A."/>
            <person name="Ahrendt S.R."/>
            <person name="Lipzen A."/>
            <person name="Sullivan W."/>
            <person name="Andreopoulos W.B."/>
            <person name="Clum A."/>
            <person name="Lindquist E."/>
            <person name="Daum C."/>
            <person name="Ramamoorthy G.K."/>
            <person name="Gryganskyi A."/>
            <person name="Culley D."/>
            <person name="Magnuson J.K."/>
            <person name="James T.Y."/>
            <person name="O'Malley M.A."/>
            <person name="Stajich J.E."/>
            <person name="Spatafora J.W."/>
            <person name="Visel A."/>
            <person name="Grigoriev I.V."/>
        </authorList>
    </citation>
    <scope>NUCLEOTIDE SEQUENCE [LARGE SCALE GENOMIC DNA]</scope>
    <source>
        <strain evidence="3 4">CBS 129021</strain>
    </source>
</reference>
<dbReference type="GO" id="GO:0015031">
    <property type="term" value="P:protein transport"/>
    <property type="evidence" value="ECO:0007669"/>
    <property type="project" value="TreeGrafter"/>
</dbReference>
<dbReference type="PANTHER" id="PTHR28199">
    <property type="entry name" value="PROCESSING OF GAS1 AND ALP PROTEIN 2"/>
    <property type="match status" value="1"/>
</dbReference>
<dbReference type="PANTHER" id="PTHR28199:SF1">
    <property type="entry name" value="PROCESSING OF GAS1 AND ALP PROTEIN 2"/>
    <property type="match status" value="1"/>
</dbReference>
<organism evidence="3 4">
    <name type="scientific">Pseudomassariella vexata</name>
    <dbReference type="NCBI Taxonomy" id="1141098"/>
    <lineage>
        <taxon>Eukaryota</taxon>
        <taxon>Fungi</taxon>
        <taxon>Dikarya</taxon>
        <taxon>Ascomycota</taxon>
        <taxon>Pezizomycotina</taxon>
        <taxon>Sordariomycetes</taxon>
        <taxon>Xylariomycetidae</taxon>
        <taxon>Amphisphaeriales</taxon>
        <taxon>Pseudomassariaceae</taxon>
        <taxon>Pseudomassariella</taxon>
    </lineage>
</organism>
<protein>
    <submittedName>
        <fullName evidence="3">Protein trafficking Pga2</fullName>
    </submittedName>
</protein>
<dbReference type="Proteomes" id="UP000193689">
    <property type="component" value="Unassembled WGS sequence"/>
</dbReference>
<dbReference type="AlphaFoldDB" id="A0A1Y2EIV2"/>
<dbReference type="RefSeq" id="XP_040720836.1">
    <property type="nucleotide sequence ID" value="XM_040859091.1"/>
</dbReference>
<feature type="coiled-coil region" evidence="1">
    <location>
        <begin position="127"/>
        <end position="154"/>
    </location>
</feature>
<dbReference type="STRING" id="1141098.A0A1Y2EIV2"/>
<feature type="region of interest" description="Disordered" evidence="2">
    <location>
        <begin position="73"/>
        <end position="124"/>
    </location>
</feature>
<evidence type="ECO:0000256" key="2">
    <source>
        <dbReference type="SAM" id="MobiDB-lite"/>
    </source>
</evidence>
<comment type="caution">
    <text evidence="3">The sequence shown here is derived from an EMBL/GenBank/DDBJ whole genome shotgun (WGS) entry which is preliminary data.</text>
</comment>
<accession>A0A1Y2EIV2</accession>
<evidence type="ECO:0000313" key="3">
    <source>
        <dbReference type="EMBL" id="ORY71244.1"/>
    </source>
</evidence>
<dbReference type="GeneID" id="63775303"/>
<gene>
    <name evidence="3" type="ORF">BCR38DRAFT_416276</name>
</gene>
<keyword evidence="4" id="KW-1185">Reference proteome</keyword>
<sequence>MAELMDLLSHLGDSLQQLFGLLTMAGSRFTNNLGESFSSVSLKQWIRLVTVVGAYLLIRPYVLKHATTRQQAQLEKEHEADEAARAEIQPNHLRGQIDIPEDSDDEEVAEGAATATNWGGKARKRQRQFVKKLLDAEEQRLADLQEDEEDKDIEQYLVG</sequence>
<feature type="compositionally biased region" description="Basic and acidic residues" evidence="2">
    <location>
        <begin position="74"/>
        <end position="85"/>
    </location>
</feature>
<evidence type="ECO:0000313" key="4">
    <source>
        <dbReference type="Proteomes" id="UP000193689"/>
    </source>
</evidence>
<keyword evidence="1" id="KW-0175">Coiled coil</keyword>
<dbReference type="Pfam" id="PF07543">
    <property type="entry name" value="PGA2"/>
    <property type="match status" value="1"/>
</dbReference>
<dbReference type="InParanoid" id="A0A1Y2EIV2"/>
<dbReference type="EMBL" id="MCFJ01000001">
    <property type="protein sequence ID" value="ORY71244.1"/>
    <property type="molecule type" value="Genomic_DNA"/>
</dbReference>
<name>A0A1Y2EIV2_9PEZI</name>
<dbReference type="InterPro" id="IPR011431">
    <property type="entry name" value="Trafficking_Pga2"/>
</dbReference>